<dbReference type="PANTHER" id="PTHR11802:SF189">
    <property type="entry name" value="CARBOXYPEPTIDASE"/>
    <property type="match status" value="1"/>
</dbReference>
<dbReference type="InterPro" id="IPR029058">
    <property type="entry name" value="AB_hydrolase_fold"/>
</dbReference>
<comment type="similarity">
    <text evidence="1">Belongs to the peptidase S10 family.</text>
</comment>
<evidence type="ECO:0000256" key="3">
    <source>
        <dbReference type="ARBA" id="ARBA00022670"/>
    </source>
</evidence>
<evidence type="ECO:0000256" key="5">
    <source>
        <dbReference type="ARBA" id="ARBA00022801"/>
    </source>
</evidence>
<dbReference type="GO" id="GO:0006508">
    <property type="term" value="P:proteolysis"/>
    <property type="evidence" value="ECO:0007669"/>
    <property type="project" value="UniProtKB-KW"/>
</dbReference>
<evidence type="ECO:0000256" key="7">
    <source>
        <dbReference type="SAM" id="SignalP"/>
    </source>
</evidence>
<dbReference type="GO" id="GO:0004185">
    <property type="term" value="F:serine-type carboxypeptidase activity"/>
    <property type="evidence" value="ECO:0007669"/>
    <property type="project" value="InterPro"/>
</dbReference>
<dbReference type="AlphaFoldDB" id="A0A9P9E075"/>
<keyword evidence="3" id="KW-0645">Protease</keyword>
<dbReference type="SUPFAM" id="SSF53474">
    <property type="entry name" value="alpha/beta-Hydrolases"/>
    <property type="match status" value="1"/>
</dbReference>
<comment type="caution">
    <text evidence="8">The sequence shown here is derived from an EMBL/GenBank/DDBJ whole genome shotgun (WGS) entry which is preliminary data.</text>
</comment>
<evidence type="ECO:0000313" key="9">
    <source>
        <dbReference type="Proteomes" id="UP000700596"/>
    </source>
</evidence>
<dbReference type="PANTHER" id="PTHR11802">
    <property type="entry name" value="SERINE PROTEASE FAMILY S10 SERINE CARBOXYPEPTIDASE"/>
    <property type="match status" value="1"/>
</dbReference>
<keyword evidence="6" id="KW-0325">Glycoprotein</keyword>
<feature type="chain" id="PRO_5040299702" evidence="7">
    <location>
        <begin position="18"/>
        <end position="613"/>
    </location>
</feature>
<name>A0A9P9E075_9PLEO</name>
<dbReference type="GO" id="GO:0000324">
    <property type="term" value="C:fungal-type vacuole"/>
    <property type="evidence" value="ECO:0007669"/>
    <property type="project" value="TreeGrafter"/>
</dbReference>
<keyword evidence="2" id="KW-0121">Carboxypeptidase</keyword>
<keyword evidence="4 7" id="KW-0732">Signal</keyword>
<evidence type="ECO:0000256" key="2">
    <source>
        <dbReference type="ARBA" id="ARBA00022645"/>
    </source>
</evidence>
<proteinExistence type="inferred from homology"/>
<evidence type="ECO:0000256" key="1">
    <source>
        <dbReference type="ARBA" id="ARBA00009431"/>
    </source>
</evidence>
<dbReference type="Pfam" id="PF00450">
    <property type="entry name" value="Peptidase_S10"/>
    <property type="match status" value="1"/>
</dbReference>
<evidence type="ECO:0000313" key="8">
    <source>
        <dbReference type="EMBL" id="KAH7128376.1"/>
    </source>
</evidence>
<feature type="signal peptide" evidence="7">
    <location>
        <begin position="1"/>
        <end position="17"/>
    </location>
</feature>
<accession>A0A9P9E075</accession>
<dbReference type="Proteomes" id="UP000700596">
    <property type="component" value="Unassembled WGS sequence"/>
</dbReference>
<dbReference type="InterPro" id="IPR001563">
    <property type="entry name" value="Peptidase_S10"/>
</dbReference>
<keyword evidence="9" id="KW-1185">Reference proteome</keyword>
<dbReference type="PRINTS" id="PR00724">
    <property type="entry name" value="CRBOXYPTASEC"/>
</dbReference>
<gene>
    <name evidence="8" type="ORF">B0J11DRAFT_484226</name>
</gene>
<evidence type="ECO:0000256" key="4">
    <source>
        <dbReference type="ARBA" id="ARBA00022729"/>
    </source>
</evidence>
<keyword evidence="5 8" id="KW-0378">Hydrolase</keyword>
<dbReference type="Gene3D" id="3.40.50.1820">
    <property type="entry name" value="alpha/beta hydrolase"/>
    <property type="match status" value="1"/>
</dbReference>
<dbReference type="OrthoDB" id="443318at2759"/>
<evidence type="ECO:0000256" key="6">
    <source>
        <dbReference type="ARBA" id="ARBA00023180"/>
    </source>
</evidence>
<reference evidence="8" key="1">
    <citation type="journal article" date="2021" name="Nat. Commun.">
        <title>Genetic determinants of endophytism in the Arabidopsis root mycobiome.</title>
        <authorList>
            <person name="Mesny F."/>
            <person name="Miyauchi S."/>
            <person name="Thiergart T."/>
            <person name="Pickel B."/>
            <person name="Atanasova L."/>
            <person name="Karlsson M."/>
            <person name="Huettel B."/>
            <person name="Barry K.W."/>
            <person name="Haridas S."/>
            <person name="Chen C."/>
            <person name="Bauer D."/>
            <person name="Andreopoulos W."/>
            <person name="Pangilinan J."/>
            <person name="LaButti K."/>
            <person name="Riley R."/>
            <person name="Lipzen A."/>
            <person name="Clum A."/>
            <person name="Drula E."/>
            <person name="Henrissat B."/>
            <person name="Kohler A."/>
            <person name="Grigoriev I.V."/>
            <person name="Martin F.M."/>
            <person name="Hacquard S."/>
        </authorList>
    </citation>
    <scope>NUCLEOTIDE SEQUENCE</scope>
    <source>
        <strain evidence="8">MPI-CAGE-CH-0243</strain>
    </source>
</reference>
<organism evidence="8 9">
    <name type="scientific">Dendryphion nanum</name>
    <dbReference type="NCBI Taxonomy" id="256645"/>
    <lineage>
        <taxon>Eukaryota</taxon>
        <taxon>Fungi</taxon>
        <taxon>Dikarya</taxon>
        <taxon>Ascomycota</taxon>
        <taxon>Pezizomycotina</taxon>
        <taxon>Dothideomycetes</taxon>
        <taxon>Pleosporomycetidae</taxon>
        <taxon>Pleosporales</taxon>
        <taxon>Torulaceae</taxon>
        <taxon>Dendryphion</taxon>
    </lineage>
</organism>
<sequence length="613" mass="67203">MFPLAALFTILLCSTSAFHVSASPHNKHKSKNESSLPGNVHVYASKIAPGAYISYKQTYICETTPGVRSFSGYINIPSSQLDGFGGRTEYNASMFFWYFESRNKPKSAPLSLYLGGGPGTSSLMGATIENGPCYINGDSNSTTLNPWSWNNKVNMLYVDQPVQTGFSFDKKVPSMLDLLTGLITPANGSTLSNGTSVYGLLPSQDGTSVANTTDNAAHILWKFSQIWLQEFREHKSSDDRVSIWGNSYGGHWVPAAVEHFQSQNEKIQNGRLNGICAKKIRLDTLGVTNGCVDLAIEGQYYPEFAFNNTYGFQAYSEDVYKDAKNNFTKPGGCRDMVDKCHVLAKESDPHNVGTNDTVNKACADASMYCFESVQGAYELSGRNVFDLALEKPAIFPPDYIVGYLNQGWVQNHLGVPLNFSLSSDNTPKTYFGLTGDVFKVTIDTINRVAQRGTKIALVFGDRDYRCNWLGGEAISLAMSYPAAPQFRAAGYQYIGTNSNARAGVVRQHDKVSFSRVFDAGHAVGAYQPEAVSEIFDRVMFDGEVATGREHTANNTKFTSTGPASSFHMKNTAPKSPKNECYLWLAYLTCTKEELAALANGTAVVENFILKSIM</sequence>
<dbReference type="EMBL" id="JAGMWT010000005">
    <property type="protein sequence ID" value="KAH7128376.1"/>
    <property type="molecule type" value="Genomic_DNA"/>
</dbReference>
<protein>
    <submittedName>
        <fullName evidence="8">Alpha/Beta hydrolase protein</fullName>
    </submittedName>
</protein>